<dbReference type="EMBL" id="BT035767">
    <property type="protein sequence ID" value="ACF80772.1"/>
    <property type="molecule type" value="mRNA"/>
</dbReference>
<protein>
    <submittedName>
        <fullName evidence="1">Uncharacterized protein</fullName>
    </submittedName>
</protein>
<sequence length="108" mass="11665">MATSLGLNPEDLFTSYSSSYYSSPPFMSDYAASFTPAAGDSTAFSSELDDLHHFDYSPAPIVTAAGAGAGGGDRNEKMMYVYMQRTQQNIITVSVCVLVIVGWCRRPC</sequence>
<proteinExistence type="evidence at transcript level"/>
<organism evidence="1">
    <name type="scientific">Zea mays</name>
    <name type="common">Maize</name>
    <dbReference type="NCBI Taxonomy" id="4577"/>
    <lineage>
        <taxon>Eukaryota</taxon>
        <taxon>Viridiplantae</taxon>
        <taxon>Streptophyta</taxon>
        <taxon>Embryophyta</taxon>
        <taxon>Tracheophyta</taxon>
        <taxon>Spermatophyta</taxon>
        <taxon>Magnoliopsida</taxon>
        <taxon>Liliopsida</taxon>
        <taxon>Poales</taxon>
        <taxon>Poaceae</taxon>
        <taxon>PACMAD clade</taxon>
        <taxon>Panicoideae</taxon>
        <taxon>Andropogonodae</taxon>
        <taxon>Andropogoneae</taxon>
        <taxon>Tripsacinae</taxon>
        <taxon>Zea</taxon>
    </lineage>
</organism>
<evidence type="ECO:0000313" key="1">
    <source>
        <dbReference type="EMBL" id="ACF80772.1"/>
    </source>
</evidence>
<reference evidence="1" key="1">
    <citation type="journal article" date="2009" name="PLoS Genet.">
        <title>Sequencing, mapping, and analysis of 27,455 maize full-length cDNAs.</title>
        <authorList>
            <person name="Soderlund C."/>
            <person name="Descour A."/>
            <person name="Kudrna D."/>
            <person name="Bomhoff M."/>
            <person name="Boyd L."/>
            <person name="Currie J."/>
            <person name="Angelova A."/>
            <person name="Collura K."/>
            <person name="Wissotski M."/>
            <person name="Ashley E."/>
            <person name="Morrow D."/>
            <person name="Fernandes J."/>
            <person name="Walbot V."/>
            <person name="Yu Y."/>
        </authorList>
    </citation>
    <scope>NUCLEOTIDE SEQUENCE</scope>
    <source>
        <strain evidence="1">B73</strain>
    </source>
</reference>
<name>B4FF79_MAIZE</name>
<accession>B4FF79</accession>
<dbReference type="ExpressionAtlas" id="B4FF79">
    <property type="expression patterns" value="baseline and differential"/>
</dbReference>
<dbReference type="AlphaFoldDB" id="B4FF79"/>